<dbReference type="SUPFAM" id="SSF89796">
    <property type="entry name" value="CoA-transferase family III (CaiB/BaiF)"/>
    <property type="match status" value="1"/>
</dbReference>
<reference evidence="2 3" key="1">
    <citation type="submission" date="2015-07" db="EMBL/GenBank/DDBJ databases">
        <title>A draft genome sequence of Mycobacterium wolinskyi.</title>
        <authorList>
            <person name="de Man T.J."/>
            <person name="Perry K.A."/>
            <person name="Coulliette A.D."/>
            <person name="Jensen B."/>
            <person name="Toney N.C."/>
            <person name="Limbago B.M."/>
            <person name="Noble-Wang J."/>
        </authorList>
    </citation>
    <scope>NUCLEOTIDE SEQUENCE [LARGE SCALE GENOMIC DNA]</scope>
    <source>
        <strain evidence="2 3">CDC_01</strain>
    </source>
</reference>
<keyword evidence="1 2" id="KW-0808">Transferase</keyword>
<dbReference type="PANTHER" id="PTHR48207">
    <property type="entry name" value="SUCCINATE--HYDROXYMETHYLGLUTARATE COA-TRANSFERASE"/>
    <property type="match status" value="1"/>
</dbReference>
<gene>
    <name evidence="2" type="ORF">AFM11_25555</name>
</gene>
<keyword evidence="3" id="KW-1185">Reference proteome</keyword>
<dbReference type="Gene3D" id="3.40.50.10540">
    <property type="entry name" value="Crotonobetainyl-coa:carnitine coa-transferase, domain 1"/>
    <property type="match status" value="1"/>
</dbReference>
<accession>A0A132PGE3</accession>
<comment type="caution">
    <text evidence="2">The sequence shown here is derived from an EMBL/GenBank/DDBJ whole genome shotgun (WGS) entry which is preliminary data.</text>
</comment>
<dbReference type="AlphaFoldDB" id="A0A132PGE3"/>
<dbReference type="PATRIC" id="fig|59750.3.peg.2974"/>
<dbReference type="EMBL" id="LGTW01000020">
    <property type="protein sequence ID" value="KWX21396.1"/>
    <property type="molecule type" value="Genomic_DNA"/>
</dbReference>
<evidence type="ECO:0000313" key="2">
    <source>
        <dbReference type="EMBL" id="KWX21396.1"/>
    </source>
</evidence>
<dbReference type="Pfam" id="PF02515">
    <property type="entry name" value="CoA_transf_3"/>
    <property type="match status" value="1"/>
</dbReference>
<dbReference type="GO" id="GO:0008410">
    <property type="term" value="F:CoA-transferase activity"/>
    <property type="evidence" value="ECO:0007669"/>
    <property type="project" value="TreeGrafter"/>
</dbReference>
<organism evidence="2 3">
    <name type="scientific">Mycolicibacterium wolinskyi</name>
    <dbReference type="NCBI Taxonomy" id="59750"/>
    <lineage>
        <taxon>Bacteria</taxon>
        <taxon>Bacillati</taxon>
        <taxon>Actinomycetota</taxon>
        <taxon>Actinomycetes</taxon>
        <taxon>Mycobacteriales</taxon>
        <taxon>Mycobacteriaceae</taxon>
        <taxon>Mycolicibacterium</taxon>
    </lineage>
</organism>
<evidence type="ECO:0000256" key="1">
    <source>
        <dbReference type="ARBA" id="ARBA00022679"/>
    </source>
</evidence>
<dbReference type="InterPro" id="IPR023606">
    <property type="entry name" value="CoA-Trfase_III_dom_1_sf"/>
</dbReference>
<dbReference type="STRING" id="59750.AWC31_24725"/>
<dbReference type="InterPro" id="IPR044855">
    <property type="entry name" value="CoA-Trfase_III_dom3_sf"/>
</dbReference>
<dbReference type="InterPro" id="IPR003673">
    <property type="entry name" value="CoA-Trfase_fam_III"/>
</dbReference>
<dbReference type="PANTHER" id="PTHR48207:SF4">
    <property type="entry name" value="BLL6097 PROTEIN"/>
    <property type="match status" value="1"/>
</dbReference>
<dbReference type="Gene3D" id="3.30.1540.10">
    <property type="entry name" value="formyl-coa transferase, domain 3"/>
    <property type="match status" value="1"/>
</dbReference>
<name>A0A132PGE3_9MYCO</name>
<dbReference type="Proteomes" id="UP000070612">
    <property type="component" value="Unassembled WGS sequence"/>
</dbReference>
<evidence type="ECO:0000313" key="3">
    <source>
        <dbReference type="Proteomes" id="UP000070612"/>
    </source>
</evidence>
<proteinExistence type="predicted"/>
<dbReference type="InterPro" id="IPR050483">
    <property type="entry name" value="CoA-transferase_III_domain"/>
</dbReference>
<sequence>MTPGALAGLRVIDLTTVIMGPFATATLADLGAEVIKVENLDGDMSRDIGARRHEGMGALTMNLQRNKRSIAVDLGSAEGRRILDDLVRDADVLVTNLRPRSRDKLGITYERMSALNPGLILCTAQAYGSQTAYRDYPAYDDIVQAASGAAKLSELVDGAPRYAPYVIADKVVALYIVIAVLAAAMEKKVTGLGQAVDVPMVDAMIGFNLVEHLGGHTFAPAEADFGWTRVLTPERVPHRTADGWICIMPYSAQNWRDFFTAAGRPDLVDHPRYATVDDRHRHMGELLTAVREAAPSKTTGEWLKICEAHGIPASDLLDLADAHDDDYVTGQELLAKHTHPTEGDYYATRTPFAMSRTPVRLRRHAPLLGQDTAEILGGLGYPEAEIAALLDAGVVKATSTVASTATQGTE</sequence>
<protein>
    <submittedName>
        <fullName evidence="2">CoA-transferase</fullName>
    </submittedName>
</protein>